<dbReference type="Pfam" id="PF20097">
    <property type="entry name" value="DUF6487"/>
    <property type="match status" value="1"/>
</dbReference>
<protein>
    <recommendedName>
        <fullName evidence="1">DUF6487 domain-containing protein</fullName>
    </recommendedName>
</protein>
<comment type="caution">
    <text evidence="2">The sequence shown here is derived from an EMBL/GenBank/DDBJ whole genome shotgun (WGS) entry which is preliminary data.</text>
</comment>
<dbReference type="Proteomes" id="UP000092714">
    <property type="component" value="Unassembled WGS sequence"/>
</dbReference>
<evidence type="ECO:0000313" key="2">
    <source>
        <dbReference type="EMBL" id="OBY10418.1"/>
    </source>
</evidence>
<feature type="domain" description="DUF6487" evidence="1">
    <location>
        <begin position="3"/>
        <end position="67"/>
    </location>
</feature>
<keyword evidence="3" id="KW-1185">Reference proteome</keyword>
<evidence type="ECO:0000313" key="3">
    <source>
        <dbReference type="Proteomes" id="UP000092714"/>
    </source>
</evidence>
<sequence length="77" mass="9143">MKCPYCTNPMVDGSLIGYRYANTWESNHPNSKPSYIYLKRDSYFKWKSIKNQAFVCPTCNKMIIDLEFEADKNRSKY</sequence>
<name>A0A174SD80_9CLOT</name>
<dbReference type="EMBL" id="MAPZ01000020">
    <property type="protein sequence ID" value="OBY10418.1"/>
    <property type="molecule type" value="Genomic_DNA"/>
</dbReference>
<reference evidence="2 3" key="1">
    <citation type="submission" date="2016-06" db="EMBL/GenBank/DDBJ databases">
        <authorList>
            <person name="Kjaerup R.B."/>
            <person name="Dalgaard T.S."/>
            <person name="Juul-Madsen H.R."/>
        </authorList>
    </citation>
    <scope>NUCLEOTIDE SEQUENCE [LARGE SCALE GENOMIC DNA]</scope>
    <source>
        <strain evidence="2 3">373-A1</strain>
    </source>
</reference>
<dbReference type="RefSeq" id="WP_055183709.1">
    <property type="nucleotide sequence ID" value="NZ_CABJAZ010000010.1"/>
</dbReference>
<dbReference type="OrthoDB" id="384892at2"/>
<dbReference type="AlphaFoldDB" id="A0A174SD80"/>
<evidence type="ECO:0000259" key="1">
    <source>
        <dbReference type="Pfam" id="PF20097"/>
    </source>
</evidence>
<proteinExistence type="predicted"/>
<dbReference type="InterPro" id="IPR045504">
    <property type="entry name" value="DUF6487"/>
</dbReference>
<accession>A0A174SD80</accession>
<gene>
    <name evidence="2" type="ORF">CP373A1_10990</name>
</gene>
<organism evidence="2 3">
    <name type="scientific">Clostridium paraputrificum</name>
    <dbReference type="NCBI Taxonomy" id="29363"/>
    <lineage>
        <taxon>Bacteria</taxon>
        <taxon>Bacillati</taxon>
        <taxon>Bacillota</taxon>
        <taxon>Clostridia</taxon>
        <taxon>Eubacteriales</taxon>
        <taxon>Clostridiaceae</taxon>
        <taxon>Clostridium</taxon>
    </lineage>
</organism>